<evidence type="ECO:0000256" key="1">
    <source>
        <dbReference type="SAM" id="Phobius"/>
    </source>
</evidence>
<accession>A0A0F9RJZ7</accession>
<keyword evidence="1" id="KW-0812">Transmembrane</keyword>
<feature type="transmembrane region" description="Helical" evidence="1">
    <location>
        <begin position="34"/>
        <end position="53"/>
    </location>
</feature>
<name>A0A0F9RJZ7_9ZZZZ</name>
<evidence type="ECO:0000313" key="2">
    <source>
        <dbReference type="EMBL" id="KKN17558.1"/>
    </source>
</evidence>
<organism evidence="2">
    <name type="scientific">marine sediment metagenome</name>
    <dbReference type="NCBI Taxonomy" id="412755"/>
    <lineage>
        <taxon>unclassified sequences</taxon>
        <taxon>metagenomes</taxon>
        <taxon>ecological metagenomes</taxon>
    </lineage>
</organism>
<proteinExistence type="predicted"/>
<keyword evidence="1" id="KW-0472">Membrane</keyword>
<sequence>MSKWKSRKFWLAIIATIYTVVATLGYNVPVDQVLVADAMVAVWIFAEALVDAFRK</sequence>
<dbReference type="AlphaFoldDB" id="A0A0F9RJZ7"/>
<comment type="caution">
    <text evidence="2">The sequence shown here is derived from an EMBL/GenBank/DDBJ whole genome shotgun (WGS) entry which is preliminary data.</text>
</comment>
<dbReference type="EMBL" id="LAZR01003509">
    <property type="protein sequence ID" value="KKN17558.1"/>
    <property type="molecule type" value="Genomic_DNA"/>
</dbReference>
<protein>
    <submittedName>
        <fullName evidence="2">Uncharacterized protein</fullName>
    </submittedName>
</protein>
<feature type="transmembrane region" description="Helical" evidence="1">
    <location>
        <begin position="9"/>
        <end position="28"/>
    </location>
</feature>
<reference evidence="2" key="1">
    <citation type="journal article" date="2015" name="Nature">
        <title>Complex archaea that bridge the gap between prokaryotes and eukaryotes.</title>
        <authorList>
            <person name="Spang A."/>
            <person name="Saw J.H."/>
            <person name="Jorgensen S.L."/>
            <person name="Zaremba-Niedzwiedzka K."/>
            <person name="Martijn J."/>
            <person name="Lind A.E."/>
            <person name="van Eijk R."/>
            <person name="Schleper C."/>
            <person name="Guy L."/>
            <person name="Ettema T.J."/>
        </authorList>
    </citation>
    <scope>NUCLEOTIDE SEQUENCE</scope>
</reference>
<keyword evidence="1" id="KW-1133">Transmembrane helix</keyword>
<gene>
    <name evidence="2" type="ORF">LCGC14_0964830</name>
</gene>